<keyword evidence="12" id="KW-0436">Ligase</keyword>
<dbReference type="Proteomes" id="UP000736164">
    <property type="component" value="Unassembled WGS sequence"/>
</dbReference>
<evidence type="ECO:0000256" key="6">
    <source>
        <dbReference type="ARBA" id="ARBA00022771"/>
    </source>
</evidence>
<feature type="non-terminal residue" evidence="12">
    <location>
        <position position="1"/>
    </location>
</feature>
<dbReference type="GO" id="GO:0061630">
    <property type="term" value="F:ubiquitin protein ligase activity"/>
    <property type="evidence" value="ECO:0007669"/>
    <property type="project" value="UniProtKB-UniRule"/>
</dbReference>
<dbReference type="UniPathway" id="UPA00143"/>
<dbReference type="Pfam" id="PF18102">
    <property type="entry name" value="DTC"/>
    <property type="match status" value="1"/>
</dbReference>
<proteinExistence type="inferred from homology"/>
<dbReference type="GO" id="GO:0016567">
    <property type="term" value="P:protein ubiquitination"/>
    <property type="evidence" value="ECO:0007669"/>
    <property type="project" value="UniProtKB-UniRule"/>
</dbReference>
<dbReference type="SMART" id="SM00184">
    <property type="entry name" value="RING"/>
    <property type="match status" value="1"/>
</dbReference>
<reference evidence="12" key="1">
    <citation type="journal article" date="2021" name="Cell">
        <title>Tracing the genetic footprints of vertebrate landing in non-teleost ray-finned fishes.</title>
        <authorList>
            <person name="Bi X."/>
            <person name="Wang K."/>
            <person name="Yang L."/>
            <person name="Pan H."/>
            <person name="Jiang H."/>
            <person name="Wei Q."/>
            <person name="Fang M."/>
            <person name="Yu H."/>
            <person name="Zhu C."/>
            <person name="Cai Y."/>
            <person name="He Y."/>
            <person name="Gan X."/>
            <person name="Zeng H."/>
            <person name="Yu D."/>
            <person name="Zhu Y."/>
            <person name="Jiang H."/>
            <person name="Qiu Q."/>
            <person name="Yang H."/>
            <person name="Zhang Y.E."/>
            <person name="Wang W."/>
            <person name="Zhu M."/>
            <person name="He S."/>
            <person name="Zhang G."/>
        </authorList>
    </citation>
    <scope>NUCLEOTIDE SEQUENCE</scope>
    <source>
        <strain evidence="12">Allg_001</strain>
    </source>
</reference>
<evidence type="ECO:0000256" key="1">
    <source>
        <dbReference type="ARBA" id="ARBA00000900"/>
    </source>
</evidence>
<keyword evidence="13" id="KW-1185">Reference proteome</keyword>
<evidence type="ECO:0000313" key="13">
    <source>
        <dbReference type="Proteomes" id="UP000736164"/>
    </source>
</evidence>
<dbReference type="GO" id="GO:0007219">
    <property type="term" value="P:Notch signaling pathway"/>
    <property type="evidence" value="ECO:0007669"/>
    <property type="project" value="InterPro"/>
</dbReference>
<dbReference type="InterPro" id="IPR039399">
    <property type="entry name" value="Deltex_C_sf"/>
</dbReference>
<feature type="region of interest" description="Disordered" evidence="10">
    <location>
        <begin position="1"/>
        <end position="29"/>
    </location>
</feature>
<keyword evidence="5 9" id="KW-0479">Metal-binding</keyword>
<gene>
    <name evidence="12" type="primary">Dtx3_1</name>
    <name evidence="12" type="ORF">GTO95_0008880</name>
</gene>
<evidence type="ECO:0000256" key="4">
    <source>
        <dbReference type="ARBA" id="ARBA00022679"/>
    </source>
</evidence>
<dbReference type="GO" id="GO:0016874">
    <property type="term" value="F:ligase activity"/>
    <property type="evidence" value="ECO:0007669"/>
    <property type="project" value="UniProtKB-KW"/>
</dbReference>
<dbReference type="InterPro" id="IPR039398">
    <property type="entry name" value="Deltex_fam"/>
</dbReference>
<evidence type="ECO:0000256" key="3">
    <source>
        <dbReference type="ARBA" id="ARBA00009413"/>
    </source>
</evidence>
<dbReference type="CDD" id="cd09633">
    <property type="entry name" value="Deltex_C"/>
    <property type="match status" value="1"/>
</dbReference>
<evidence type="ECO:0000256" key="5">
    <source>
        <dbReference type="ARBA" id="ARBA00022723"/>
    </source>
</evidence>
<dbReference type="PROSITE" id="PS00518">
    <property type="entry name" value="ZF_RING_1"/>
    <property type="match status" value="1"/>
</dbReference>
<dbReference type="Pfam" id="PF13923">
    <property type="entry name" value="zf-C3HC4_2"/>
    <property type="match status" value="1"/>
</dbReference>
<name>A0A8J7TCX1_ATRSP</name>
<dbReference type="InterPro" id="IPR039396">
    <property type="entry name" value="Deltex_C"/>
</dbReference>
<dbReference type="AlphaFoldDB" id="A0A8J7TCX1"/>
<evidence type="ECO:0000256" key="10">
    <source>
        <dbReference type="SAM" id="MobiDB-lite"/>
    </source>
</evidence>
<keyword evidence="6 8" id="KW-0863">Zinc-finger</keyword>
<feature type="compositionally biased region" description="Polar residues" evidence="10">
    <location>
        <begin position="1"/>
        <end position="13"/>
    </location>
</feature>
<comment type="similarity">
    <text evidence="3 9">Belongs to the Deltex family.</text>
</comment>
<dbReference type="EMBL" id="JAAWVO010043602">
    <property type="protein sequence ID" value="MBN3319238.1"/>
    <property type="molecule type" value="Genomic_DNA"/>
</dbReference>
<protein>
    <recommendedName>
        <fullName evidence="9">E3 ubiquitin-protein ligase</fullName>
        <ecNumber evidence="9">2.3.2.27</ecNumber>
    </recommendedName>
</protein>
<feature type="domain" description="RING-type" evidence="11">
    <location>
        <begin position="78"/>
        <end position="116"/>
    </location>
</feature>
<comment type="subcellular location">
    <subcellularLocation>
        <location evidence="9">Cytoplasm</location>
    </subcellularLocation>
</comment>
<evidence type="ECO:0000256" key="2">
    <source>
        <dbReference type="ARBA" id="ARBA00004906"/>
    </source>
</evidence>
<dbReference type="SUPFAM" id="SSF57850">
    <property type="entry name" value="RING/U-box"/>
    <property type="match status" value="1"/>
</dbReference>
<evidence type="ECO:0000256" key="8">
    <source>
        <dbReference type="PROSITE-ProRule" id="PRU00175"/>
    </source>
</evidence>
<dbReference type="GO" id="GO:0008270">
    <property type="term" value="F:zinc ion binding"/>
    <property type="evidence" value="ECO:0007669"/>
    <property type="project" value="UniProtKB-KW"/>
</dbReference>
<dbReference type="EC" id="2.3.2.27" evidence="9"/>
<comment type="catalytic activity">
    <reaction evidence="1 9">
        <text>S-ubiquitinyl-[E2 ubiquitin-conjugating enzyme]-L-cysteine + [acceptor protein]-L-lysine = [E2 ubiquitin-conjugating enzyme]-L-cysteine + N(6)-ubiquitinyl-[acceptor protein]-L-lysine.</text>
        <dbReference type="EC" id="2.3.2.27"/>
    </reaction>
</comment>
<evidence type="ECO:0000256" key="7">
    <source>
        <dbReference type="ARBA" id="ARBA00022833"/>
    </source>
</evidence>
<keyword evidence="7 9" id="KW-0862">Zinc</keyword>
<sequence length="262" mass="28094">MRSTFTASATSPLSGAFPNPQASARPVPPPLPAPLPSPLVCATERMNWPAPAGTSPSRGARSLAGAGSLSPAPGENYCCICMDEIRDKKTLEKCRHSFCRPCIDQAFQFKAACPMCLTFYGTQVGDQPRGGSMAVTRWASPLPGYEPYGTIVIDYTIPSGVQEQRGHPNPGVAFAGTSRRAFLPDCAEGQRVLRLLQRAFEQRLTFTVGTSATTGLSNVVIWNDVHHKTSTHGGPQGYASASMLFVLRRDFIPITSPSVHSL</sequence>
<evidence type="ECO:0000256" key="9">
    <source>
        <dbReference type="RuleBase" id="RU367105"/>
    </source>
</evidence>
<dbReference type="InterPro" id="IPR017907">
    <property type="entry name" value="Znf_RING_CS"/>
</dbReference>
<evidence type="ECO:0000259" key="11">
    <source>
        <dbReference type="PROSITE" id="PS50089"/>
    </source>
</evidence>
<dbReference type="InterPro" id="IPR013083">
    <property type="entry name" value="Znf_RING/FYVE/PHD"/>
</dbReference>
<dbReference type="PROSITE" id="PS50089">
    <property type="entry name" value="ZF_RING_2"/>
    <property type="match status" value="1"/>
</dbReference>
<dbReference type="Gene3D" id="3.30.40.10">
    <property type="entry name" value="Zinc/RING finger domain, C3HC4 (zinc finger)"/>
    <property type="match status" value="1"/>
</dbReference>
<accession>A0A8J7TCX1</accession>
<organism evidence="12 13">
    <name type="scientific">Atractosteus spatula</name>
    <name type="common">Alligator gar</name>
    <name type="synonym">Lepisosteus spatula</name>
    <dbReference type="NCBI Taxonomy" id="7917"/>
    <lineage>
        <taxon>Eukaryota</taxon>
        <taxon>Metazoa</taxon>
        <taxon>Chordata</taxon>
        <taxon>Craniata</taxon>
        <taxon>Vertebrata</taxon>
        <taxon>Euteleostomi</taxon>
        <taxon>Actinopterygii</taxon>
        <taxon>Neopterygii</taxon>
        <taxon>Holostei</taxon>
        <taxon>Semionotiformes</taxon>
        <taxon>Lepisosteidae</taxon>
        <taxon>Atractosteus</taxon>
    </lineage>
</organism>
<keyword evidence="4 9" id="KW-0808">Transferase</keyword>
<evidence type="ECO:0000313" key="12">
    <source>
        <dbReference type="EMBL" id="MBN3319238.1"/>
    </source>
</evidence>
<dbReference type="InterPro" id="IPR001841">
    <property type="entry name" value="Znf_RING"/>
</dbReference>
<keyword evidence="9" id="KW-0963">Cytoplasm</keyword>
<comment type="pathway">
    <text evidence="2 9">Protein modification; protein ubiquitination.</text>
</comment>
<dbReference type="Gene3D" id="3.30.390.130">
    <property type="match status" value="1"/>
</dbReference>
<comment type="caution">
    <text evidence="12">The sequence shown here is derived from an EMBL/GenBank/DDBJ whole genome shotgun (WGS) entry which is preliminary data.</text>
</comment>
<feature type="non-terminal residue" evidence="12">
    <location>
        <position position="262"/>
    </location>
</feature>
<dbReference type="PANTHER" id="PTHR12622">
    <property type="entry name" value="DELTEX-RELATED"/>
    <property type="match status" value="1"/>
</dbReference>
<dbReference type="GO" id="GO:0005737">
    <property type="term" value="C:cytoplasm"/>
    <property type="evidence" value="ECO:0007669"/>
    <property type="project" value="UniProtKB-SubCell"/>
</dbReference>